<feature type="transmembrane region" description="Helical" evidence="1">
    <location>
        <begin position="264"/>
        <end position="284"/>
    </location>
</feature>
<dbReference type="RefSeq" id="WP_183683522.1">
    <property type="nucleotide sequence ID" value="NZ_JACHHH010000004.1"/>
</dbReference>
<keyword evidence="1" id="KW-0472">Membrane</keyword>
<protein>
    <recommendedName>
        <fullName evidence="4">TrbL/VirB6 plasmid conjugal transfer protein</fullName>
    </recommendedName>
</protein>
<feature type="transmembrane region" description="Helical" evidence="1">
    <location>
        <begin position="155"/>
        <end position="173"/>
    </location>
</feature>
<evidence type="ECO:0000313" key="2">
    <source>
        <dbReference type="EMBL" id="MBB6041017.1"/>
    </source>
</evidence>
<proteinExistence type="predicted"/>
<evidence type="ECO:0000313" key="3">
    <source>
        <dbReference type="Proteomes" id="UP000522163"/>
    </source>
</evidence>
<feature type="transmembrane region" description="Helical" evidence="1">
    <location>
        <begin position="194"/>
        <end position="212"/>
    </location>
</feature>
<feature type="transmembrane region" description="Helical" evidence="1">
    <location>
        <begin position="37"/>
        <end position="58"/>
    </location>
</feature>
<dbReference type="Proteomes" id="UP000522163">
    <property type="component" value="Unassembled WGS sequence"/>
</dbReference>
<dbReference type="GeneID" id="85014544"/>
<dbReference type="AlphaFoldDB" id="A0A7W9SF75"/>
<feature type="transmembrane region" description="Helical" evidence="1">
    <location>
        <begin position="326"/>
        <end position="353"/>
    </location>
</feature>
<gene>
    <name evidence="2" type="ORF">HNQ46_000989</name>
</gene>
<comment type="caution">
    <text evidence="2">The sequence shown here is derived from an EMBL/GenBank/DDBJ whole genome shotgun (WGS) entry which is preliminary data.</text>
</comment>
<reference evidence="2 3" key="1">
    <citation type="submission" date="2020-08" db="EMBL/GenBank/DDBJ databases">
        <title>Genomic Encyclopedia of Type Strains, Phase IV (KMG-IV): sequencing the most valuable type-strain genomes for metagenomic binning, comparative biology and taxonomic classification.</title>
        <authorList>
            <person name="Goeker M."/>
        </authorList>
    </citation>
    <scope>NUCLEOTIDE SEQUENCE [LARGE SCALE GENOMIC DNA]</scope>
    <source>
        <strain evidence="2 3">DSM 17245</strain>
    </source>
</reference>
<evidence type="ECO:0008006" key="4">
    <source>
        <dbReference type="Google" id="ProtNLM"/>
    </source>
</evidence>
<feature type="transmembrane region" description="Helical" evidence="1">
    <location>
        <begin position="296"/>
        <end position="314"/>
    </location>
</feature>
<organism evidence="2 3">
    <name type="scientific">Oribacterium sinus</name>
    <dbReference type="NCBI Taxonomy" id="237576"/>
    <lineage>
        <taxon>Bacteria</taxon>
        <taxon>Bacillati</taxon>
        <taxon>Bacillota</taxon>
        <taxon>Clostridia</taxon>
        <taxon>Lachnospirales</taxon>
        <taxon>Lachnospiraceae</taxon>
        <taxon>Oribacterium</taxon>
    </lineage>
</organism>
<sequence>MLRILENLCLSYKDEIKGLYSTKQLSLHKHRTFKSSLILAVIVSALILFGVRAMTYAAEDDANFFVTRDETEGSIIKPVENDSTETKDELTGAEKFIQNTMLGTILSTEEEDAFMAPATLLKNSYGYLNYAMTGDGGDTTMDGAADFEGLTNLDFYKYIQGFSLILMFTLFFYEQSEEYIGNFGDVSVEKIIRPYLKLILAVFFIFNIQKLLSGFLLLSKVLCESISLSLSSGQITIVDQLKDQLTQEMGFNRGKGLLSNVKNIIPFLSAIIMLAGPYIVAQITNVGMFFVAFRRLLELACLTLFAPFAFFDIYKGANSQALRFIRGYLGICFQAAAIMAVLAVSSIACGVVFQQYFGSIDTTKGAVDISKVAWTMVAIKLAQLTTVGGTAQITRKIFGGD</sequence>
<accession>A0A7W9SF75</accession>
<name>A0A7W9SF75_9FIRM</name>
<dbReference type="EMBL" id="JACHHH010000004">
    <property type="protein sequence ID" value="MBB6041017.1"/>
    <property type="molecule type" value="Genomic_DNA"/>
</dbReference>
<keyword evidence="1" id="KW-1133">Transmembrane helix</keyword>
<keyword evidence="1" id="KW-0812">Transmembrane</keyword>
<evidence type="ECO:0000256" key="1">
    <source>
        <dbReference type="SAM" id="Phobius"/>
    </source>
</evidence>